<evidence type="ECO:0000259" key="4">
    <source>
        <dbReference type="SMART" id="SM00470"/>
    </source>
</evidence>
<evidence type="ECO:0000256" key="2">
    <source>
        <dbReference type="ARBA" id="ARBA00022829"/>
    </source>
</evidence>
<keyword evidence="2" id="KW-0159">Chromosome partition</keyword>
<dbReference type="InterPro" id="IPR004437">
    <property type="entry name" value="ParB/RepB/Spo0J"/>
</dbReference>
<organism evidence="5 6">
    <name type="scientific">Azospirillum thermophilum</name>
    <dbReference type="NCBI Taxonomy" id="2202148"/>
    <lineage>
        <taxon>Bacteria</taxon>
        <taxon>Pseudomonadati</taxon>
        <taxon>Pseudomonadota</taxon>
        <taxon>Alphaproteobacteria</taxon>
        <taxon>Rhodospirillales</taxon>
        <taxon>Azospirillaceae</taxon>
        <taxon>Azospirillum</taxon>
    </lineage>
</organism>
<dbReference type="PANTHER" id="PTHR33375:SF1">
    <property type="entry name" value="CHROMOSOME-PARTITIONING PROTEIN PARB-RELATED"/>
    <property type="match status" value="1"/>
</dbReference>
<comment type="similarity">
    <text evidence="1">Belongs to the ParB family.</text>
</comment>
<dbReference type="OrthoDB" id="9802051at2"/>
<dbReference type="Pfam" id="PF02195">
    <property type="entry name" value="ParB_N"/>
    <property type="match status" value="1"/>
</dbReference>
<keyword evidence="6" id="KW-1185">Reference proteome</keyword>
<dbReference type="SUPFAM" id="SSF110849">
    <property type="entry name" value="ParB/Sulfiredoxin"/>
    <property type="match status" value="1"/>
</dbReference>
<dbReference type="Proteomes" id="UP000245629">
    <property type="component" value="Chromosome 3"/>
</dbReference>
<evidence type="ECO:0000313" key="6">
    <source>
        <dbReference type="Proteomes" id="UP000245629"/>
    </source>
</evidence>
<dbReference type="KEGG" id="azz:DEW08_19710"/>
<dbReference type="Pfam" id="PF17762">
    <property type="entry name" value="HTH_ParB"/>
    <property type="match status" value="1"/>
</dbReference>
<dbReference type="SMART" id="SM00470">
    <property type="entry name" value="ParB"/>
    <property type="match status" value="1"/>
</dbReference>
<evidence type="ECO:0000313" key="5">
    <source>
        <dbReference type="EMBL" id="AWK88319.1"/>
    </source>
</evidence>
<dbReference type="Gene3D" id="1.10.10.2830">
    <property type="match status" value="1"/>
</dbReference>
<gene>
    <name evidence="5" type="ORF">DEW08_19710</name>
</gene>
<dbReference type="InterPro" id="IPR036086">
    <property type="entry name" value="ParB/Sulfiredoxin_sf"/>
</dbReference>
<feature type="region of interest" description="Disordered" evidence="3">
    <location>
        <begin position="227"/>
        <end position="251"/>
    </location>
</feature>
<name>A0A2S2CV23_9PROT</name>
<feature type="compositionally biased region" description="Pro residues" evidence="3">
    <location>
        <begin position="239"/>
        <end position="248"/>
    </location>
</feature>
<sequence>MPPKIQRTNPAFFAARPAAEGKAPAAGASPVNALVGVPENAAQILHLGVDLIIDNPHQTRRHFDPAELESLRSSIARHGLQQPIGVRKLEDGRYQLVFGERRLRSVRALGQRTVACVVVPADVDDAEVTVIENLLRADLTPFEHADALATLKERHHYSHAELGRLVGMDKGDVSRMLSLRSLPVAIREAYDTLAHKPARYKLWKLAALQDPAERDALWRRLVAEATPVEEGGEGRPRRSAPPLPPSSFAPPVARGLLRTSEALKTFSEAPKPLEEADRAVLQAMREAIDAILGADRR</sequence>
<dbReference type="GO" id="GO:0005694">
    <property type="term" value="C:chromosome"/>
    <property type="evidence" value="ECO:0007669"/>
    <property type="project" value="TreeGrafter"/>
</dbReference>
<dbReference type="NCBIfam" id="TIGR00180">
    <property type="entry name" value="parB_part"/>
    <property type="match status" value="1"/>
</dbReference>
<reference evidence="6" key="1">
    <citation type="submission" date="2018-05" db="EMBL/GenBank/DDBJ databases">
        <title>Azospirillum thermophila sp. nov., a novel isolated from hot spring.</title>
        <authorList>
            <person name="Zhao Z."/>
        </authorList>
    </citation>
    <scope>NUCLEOTIDE SEQUENCE [LARGE SCALE GENOMIC DNA]</scope>
    <source>
        <strain evidence="6">CFH 70021</strain>
    </source>
</reference>
<protein>
    <submittedName>
        <fullName evidence="5">Chromosome partitioning protein (Modular protein)</fullName>
    </submittedName>
</protein>
<dbReference type="AlphaFoldDB" id="A0A2S2CV23"/>
<dbReference type="InterPro" id="IPR041468">
    <property type="entry name" value="HTH_ParB/Spo0J"/>
</dbReference>
<dbReference type="GO" id="GO:0007059">
    <property type="term" value="P:chromosome segregation"/>
    <property type="evidence" value="ECO:0007669"/>
    <property type="project" value="UniProtKB-KW"/>
</dbReference>
<dbReference type="RefSeq" id="WP_109330474.1">
    <property type="nucleotide sequence ID" value="NZ_CP029354.1"/>
</dbReference>
<dbReference type="PANTHER" id="PTHR33375">
    <property type="entry name" value="CHROMOSOME-PARTITIONING PROTEIN PARB-RELATED"/>
    <property type="match status" value="1"/>
</dbReference>
<feature type="domain" description="ParB-like N-terminal" evidence="4">
    <location>
        <begin position="45"/>
        <end position="134"/>
    </location>
</feature>
<dbReference type="InterPro" id="IPR050336">
    <property type="entry name" value="Chromosome_partition/occlusion"/>
</dbReference>
<evidence type="ECO:0000256" key="1">
    <source>
        <dbReference type="ARBA" id="ARBA00006295"/>
    </source>
</evidence>
<accession>A0A2S2CV23</accession>
<dbReference type="InterPro" id="IPR003115">
    <property type="entry name" value="ParB_N"/>
</dbReference>
<dbReference type="SUPFAM" id="SSF109709">
    <property type="entry name" value="KorB DNA-binding domain-like"/>
    <property type="match status" value="1"/>
</dbReference>
<evidence type="ECO:0000256" key="3">
    <source>
        <dbReference type="SAM" id="MobiDB-lite"/>
    </source>
</evidence>
<dbReference type="GO" id="GO:0003677">
    <property type="term" value="F:DNA binding"/>
    <property type="evidence" value="ECO:0007669"/>
    <property type="project" value="InterPro"/>
</dbReference>
<dbReference type="Gene3D" id="3.90.1530.30">
    <property type="match status" value="1"/>
</dbReference>
<proteinExistence type="inferred from homology"/>
<dbReference type="EMBL" id="CP029354">
    <property type="protein sequence ID" value="AWK88319.1"/>
    <property type="molecule type" value="Genomic_DNA"/>
</dbReference>